<feature type="binding site" evidence="8">
    <location>
        <position position="86"/>
    </location>
    <ligand>
        <name>beta-alanine</name>
        <dbReference type="ChEBI" id="CHEBI:57966"/>
    </ligand>
</feature>
<dbReference type="Gene3D" id="3.40.50.620">
    <property type="entry name" value="HUPs"/>
    <property type="match status" value="1"/>
</dbReference>
<feature type="binding site" evidence="8">
    <location>
        <begin position="220"/>
        <end position="223"/>
    </location>
    <ligand>
        <name>ATP</name>
        <dbReference type="ChEBI" id="CHEBI:30616"/>
    </ligand>
</feature>
<evidence type="ECO:0000256" key="6">
    <source>
        <dbReference type="ARBA" id="ARBA00022840"/>
    </source>
</evidence>
<comment type="subunit">
    <text evidence="8">Homodimer.</text>
</comment>
<feature type="binding site" evidence="8">
    <location>
        <position position="189"/>
    </location>
    <ligand>
        <name>(R)-pantoate</name>
        <dbReference type="ChEBI" id="CHEBI:15980"/>
    </ligand>
</feature>
<dbReference type="Pfam" id="PF02569">
    <property type="entry name" value="Pantoate_ligase"/>
    <property type="match status" value="1"/>
</dbReference>
<dbReference type="AlphaFoldDB" id="A0AAU8G1R3"/>
<dbReference type="InterPro" id="IPR042176">
    <property type="entry name" value="Pantoate_ligase_C"/>
</dbReference>
<dbReference type="PANTHER" id="PTHR21299">
    <property type="entry name" value="CYTIDYLATE KINASE/PANTOATE-BETA-ALANINE LIGASE"/>
    <property type="match status" value="1"/>
</dbReference>
<comment type="pathway">
    <text evidence="1 8">Cofactor biosynthesis; (R)-pantothenate biosynthesis; (R)-pantothenate from (R)-pantoate and beta-alanine: step 1/1.</text>
</comment>
<dbReference type="GO" id="GO:0005829">
    <property type="term" value="C:cytosol"/>
    <property type="evidence" value="ECO:0007669"/>
    <property type="project" value="TreeGrafter"/>
</dbReference>
<evidence type="ECO:0000256" key="2">
    <source>
        <dbReference type="ARBA" id="ARBA00009256"/>
    </source>
</evidence>
<feature type="binding site" evidence="8">
    <location>
        <begin position="183"/>
        <end position="186"/>
    </location>
    <ligand>
        <name>ATP</name>
        <dbReference type="ChEBI" id="CHEBI:30616"/>
    </ligand>
</feature>
<reference evidence="9" key="1">
    <citation type="submission" date="2024-06" db="EMBL/GenBank/DDBJ databases">
        <title>Complete genome sequence of the cellulolytic actinobacterium, Cellulosimicrobium ES-005.</title>
        <authorList>
            <person name="Matthews C.T."/>
            <person name="Underwood K.D."/>
            <person name="Ghanchi K.M."/>
            <person name="Fields S.D."/>
            <person name="Gardner S.G."/>
        </authorList>
    </citation>
    <scope>NUCLEOTIDE SEQUENCE</scope>
    <source>
        <strain evidence="9">ES-005</strain>
    </source>
</reference>
<keyword evidence="5 8" id="KW-0547">Nucleotide-binding</keyword>
<comment type="similarity">
    <text evidence="2 8">Belongs to the pantothenate synthetase family.</text>
</comment>
<sequence>MTTTPRPDASAASADVSTATPRVVATRADLRATLDAWSAEHPGARRAVVMTMGALHAGHLELVRRARAEVGPHGQVVVTDFVNPLQFGPGEDFERYPRDVAADVALLAAAGADVAVDVVFAPTVEELYPDLGSTGGTGPIVRVTSGRIGTVLEGASRPGHFDGVLTVVLKLLHLVRPDVAVFGAKDAQQLLAVRRLVADLDLDVEILAVPTVREADGLARSSRNAYLSPAERDRALALSRALQAGQGAAAAGADAGSVLAAARGILDAADGVDLDYVVLVDPATVEDLAPGAVGPGLLLVAARVGTTRLIDNAAVEIAPPATRAADPAGRAPAPGGTA</sequence>
<keyword evidence="3 8" id="KW-0436">Ligase</keyword>
<evidence type="ECO:0000313" key="9">
    <source>
        <dbReference type="EMBL" id="XCH30560.1"/>
    </source>
</evidence>
<dbReference type="RefSeq" id="WP_353708447.1">
    <property type="nucleotide sequence ID" value="NZ_CP159290.1"/>
</dbReference>
<feature type="binding site" evidence="8">
    <location>
        <position position="86"/>
    </location>
    <ligand>
        <name>(R)-pantoate</name>
        <dbReference type="ChEBI" id="CHEBI:15980"/>
    </ligand>
</feature>
<gene>
    <name evidence="8 9" type="primary">panC</name>
    <name evidence="9" type="ORF">ABRQ22_02395</name>
</gene>
<evidence type="ECO:0000256" key="4">
    <source>
        <dbReference type="ARBA" id="ARBA00022655"/>
    </source>
</evidence>
<feature type="active site" description="Proton donor" evidence="8">
    <location>
        <position position="59"/>
    </location>
</feature>
<comment type="miscellaneous">
    <text evidence="8">The reaction proceeds by a bi uni uni bi ping pong mechanism.</text>
</comment>
<evidence type="ECO:0000256" key="5">
    <source>
        <dbReference type="ARBA" id="ARBA00022741"/>
    </source>
</evidence>
<keyword evidence="8" id="KW-0963">Cytoplasm</keyword>
<comment type="function">
    <text evidence="8">Catalyzes the condensation of pantoate with beta-alanine in an ATP-dependent reaction via a pantoyl-adenylate intermediate.</text>
</comment>
<dbReference type="EMBL" id="CP159290">
    <property type="protein sequence ID" value="XCH30560.1"/>
    <property type="molecule type" value="Genomic_DNA"/>
</dbReference>
<dbReference type="EC" id="6.3.2.1" evidence="8"/>
<feature type="binding site" evidence="8">
    <location>
        <position position="212"/>
    </location>
    <ligand>
        <name>ATP</name>
        <dbReference type="ChEBI" id="CHEBI:30616"/>
    </ligand>
</feature>
<evidence type="ECO:0000256" key="1">
    <source>
        <dbReference type="ARBA" id="ARBA00004990"/>
    </source>
</evidence>
<accession>A0AAU8G1R3</accession>
<dbReference type="HAMAP" id="MF_00158">
    <property type="entry name" value="PanC"/>
    <property type="match status" value="1"/>
</dbReference>
<dbReference type="NCBIfam" id="TIGR00018">
    <property type="entry name" value="panC"/>
    <property type="match status" value="1"/>
</dbReference>
<comment type="subcellular location">
    <subcellularLocation>
        <location evidence="8">Cytoplasm</location>
    </subcellularLocation>
</comment>
<dbReference type="InterPro" id="IPR014729">
    <property type="entry name" value="Rossmann-like_a/b/a_fold"/>
</dbReference>
<dbReference type="GO" id="GO:0015940">
    <property type="term" value="P:pantothenate biosynthetic process"/>
    <property type="evidence" value="ECO:0007669"/>
    <property type="project" value="UniProtKB-UniRule"/>
</dbReference>
<dbReference type="PANTHER" id="PTHR21299:SF1">
    <property type="entry name" value="PANTOATE--BETA-ALANINE LIGASE"/>
    <property type="match status" value="1"/>
</dbReference>
<keyword evidence="4 8" id="KW-0566">Pantothenate biosynthesis</keyword>
<protein>
    <recommendedName>
        <fullName evidence="8">Pantothenate synthetase</fullName>
        <shortName evidence="8">PS</shortName>
        <ecNumber evidence="8">6.3.2.1</ecNumber>
    </recommendedName>
    <alternativeName>
        <fullName evidence="8">Pantoate--beta-alanine ligase</fullName>
    </alternativeName>
    <alternativeName>
        <fullName evidence="8">Pantoate-activating enzyme</fullName>
    </alternativeName>
</protein>
<comment type="catalytic activity">
    <reaction evidence="7 8">
        <text>(R)-pantoate + beta-alanine + ATP = (R)-pantothenate + AMP + diphosphate + H(+)</text>
        <dbReference type="Rhea" id="RHEA:10912"/>
        <dbReference type="ChEBI" id="CHEBI:15378"/>
        <dbReference type="ChEBI" id="CHEBI:15980"/>
        <dbReference type="ChEBI" id="CHEBI:29032"/>
        <dbReference type="ChEBI" id="CHEBI:30616"/>
        <dbReference type="ChEBI" id="CHEBI:33019"/>
        <dbReference type="ChEBI" id="CHEBI:57966"/>
        <dbReference type="ChEBI" id="CHEBI:456215"/>
        <dbReference type="EC" id="6.3.2.1"/>
    </reaction>
</comment>
<dbReference type="InterPro" id="IPR003721">
    <property type="entry name" value="Pantoate_ligase"/>
</dbReference>
<feature type="binding site" evidence="8">
    <location>
        <begin position="52"/>
        <end position="59"/>
    </location>
    <ligand>
        <name>ATP</name>
        <dbReference type="ChEBI" id="CHEBI:30616"/>
    </ligand>
</feature>
<dbReference type="GO" id="GO:0004592">
    <property type="term" value="F:pantoate-beta-alanine ligase activity"/>
    <property type="evidence" value="ECO:0007669"/>
    <property type="project" value="UniProtKB-UniRule"/>
</dbReference>
<organism evidence="9">
    <name type="scientific">Cellulosimicrobium sp. ES-005</name>
    <dbReference type="NCBI Taxonomy" id="3163031"/>
    <lineage>
        <taxon>Bacteria</taxon>
        <taxon>Bacillati</taxon>
        <taxon>Actinomycetota</taxon>
        <taxon>Actinomycetes</taxon>
        <taxon>Micrococcales</taxon>
        <taxon>Promicromonosporaceae</taxon>
        <taxon>Cellulosimicrobium</taxon>
    </lineage>
</organism>
<name>A0AAU8G1R3_9MICO</name>
<evidence type="ECO:0000256" key="8">
    <source>
        <dbReference type="HAMAP-Rule" id="MF_00158"/>
    </source>
</evidence>
<proteinExistence type="inferred from homology"/>
<dbReference type="SUPFAM" id="SSF52374">
    <property type="entry name" value="Nucleotidylyl transferase"/>
    <property type="match status" value="1"/>
</dbReference>
<keyword evidence="6 8" id="KW-0067">ATP-binding</keyword>
<dbReference type="Gene3D" id="3.30.1300.10">
    <property type="entry name" value="Pantoate-beta-alanine ligase, C-terminal domain"/>
    <property type="match status" value="1"/>
</dbReference>
<evidence type="ECO:0000256" key="7">
    <source>
        <dbReference type="ARBA" id="ARBA00048258"/>
    </source>
</evidence>
<evidence type="ECO:0000256" key="3">
    <source>
        <dbReference type="ARBA" id="ARBA00022598"/>
    </source>
</evidence>
<dbReference type="GO" id="GO:0005524">
    <property type="term" value="F:ATP binding"/>
    <property type="evidence" value="ECO:0007669"/>
    <property type="project" value="UniProtKB-KW"/>
</dbReference>